<evidence type="ECO:0000256" key="6">
    <source>
        <dbReference type="ARBA" id="ARBA00022679"/>
    </source>
</evidence>
<dbReference type="Gene3D" id="3.30.200.20">
    <property type="entry name" value="Phosphorylase Kinase, domain 1"/>
    <property type="match status" value="1"/>
</dbReference>
<feature type="binding site" evidence="20">
    <location>
        <position position="103"/>
    </location>
    <ligand>
        <name>ATP</name>
        <dbReference type="ChEBI" id="CHEBI:30616"/>
    </ligand>
</feature>
<dbReference type="GO" id="GO:0004674">
    <property type="term" value="F:protein serine/threonine kinase activity"/>
    <property type="evidence" value="ECO:0007669"/>
    <property type="project" value="UniProtKB-KW"/>
</dbReference>
<evidence type="ECO:0000256" key="17">
    <source>
        <dbReference type="ARBA" id="ARBA00023180"/>
    </source>
</evidence>
<dbReference type="GO" id="GO:0005886">
    <property type="term" value="C:plasma membrane"/>
    <property type="evidence" value="ECO:0007669"/>
    <property type="project" value="UniProtKB-SubCell"/>
</dbReference>
<gene>
    <name evidence="23" type="ORF">U9M48_018265</name>
</gene>
<dbReference type="PROSITE" id="PS00107">
    <property type="entry name" value="PROTEIN_KINASE_ATP"/>
    <property type="match status" value="1"/>
</dbReference>
<dbReference type="InterPro" id="IPR000719">
    <property type="entry name" value="Prot_kinase_dom"/>
</dbReference>
<evidence type="ECO:0000256" key="13">
    <source>
        <dbReference type="ARBA" id="ARBA00022989"/>
    </source>
</evidence>
<keyword evidence="11" id="KW-0418">Kinase</keyword>
<keyword evidence="3" id="KW-1003">Cell membrane</keyword>
<evidence type="ECO:0000313" key="24">
    <source>
        <dbReference type="Proteomes" id="UP001341281"/>
    </source>
</evidence>
<feature type="domain" description="Protein kinase" evidence="22">
    <location>
        <begin position="74"/>
        <end position="195"/>
    </location>
</feature>
<keyword evidence="6" id="KW-0808">Transferase</keyword>
<dbReference type="Proteomes" id="UP001341281">
    <property type="component" value="Chromosome 04"/>
</dbReference>
<keyword evidence="16" id="KW-0675">Receptor</keyword>
<dbReference type="InterPro" id="IPR020635">
    <property type="entry name" value="Tyr_kinase_cat_dom"/>
</dbReference>
<evidence type="ECO:0000256" key="14">
    <source>
        <dbReference type="ARBA" id="ARBA00023136"/>
    </source>
</evidence>
<dbReference type="PANTHER" id="PTHR47974:SF19">
    <property type="entry name" value="RECEPTOR-LIKE SERINE_THREONINE-PROTEIN KINASE"/>
    <property type="match status" value="1"/>
</dbReference>
<dbReference type="InterPro" id="IPR017441">
    <property type="entry name" value="Protein_kinase_ATP_BS"/>
</dbReference>
<dbReference type="EC" id="2.7.11.1" evidence="2"/>
<accession>A0AAQ3TCS5</accession>
<evidence type="ECO:0000256" key="3">
    <source>
        <dbReference type="ARBA" id="ARBA00022475"/>
    </source>
</evidence>
<evidence type="ECO:0000313" key="23">
    <source>
        <dbReference type="EMBL" id="WVZ69489.1"/>
    </source>
</evidence>
<dbReference type="GO" id="GO:0005524">
    <property type="term" value="F:ATP binding"/>
    <property type="evidence" value="ECO:0007669"/>
    <property type="project" value="UniProtKB-UniRule"/>
</dbReference>
<dbReference type="Gene3D" id="1.10.510.10">
    <property type="entry name" value="Transferase(Phosphotransferase) domain 1"/>
    <property type="match status" value="1"/>
</dbReference>
<keyword evidence="8" id="KW-0732">Signal</keyword>
<keyword evidence="4" id="KW-0723">Serine/threonine-protein kinase</keyword>
<evidence type="ECO:0000256" key="18">
    <source>
        <dbReference type="ARBA" id="ARBA00047899"/>
    </source>
</evidence>
<evidence type="ECO:0000256" key="10">
    <source>
        <dbReference type="ARBA" id="ARBA00022741"/>
    </source>
</evidence>
<keyword evidence="9" id="KW-0430">Lectin</keyword>
<keyword evidence="12 20" id="KW-0067">ATP-binding</keyword>
<dbReference type="InterPro" id="IPR001245">
    <property type="entry name" value="Ser-Thr/Tyr_kinase_cat_dom"/>
</dbReference>
<sequence length="195" mass="21696">MDVRFAPSEFFSVSAKKGKALSVWALTGGAILFISVTVIVAVLLIPKRQIFNKQNKIEGSLVVFSFRYLRSVTRNFSERLGKGSFGSVYKGMLPDATLVAVKKLDGLSQGEKQFRAEVSTIGTVQHVNLIRLLGFCSEQSTTMLVYEYMPNGSVDRSIFGSTPVELRWNVRFQIALGIAKGLAYLHEECRSRIIH</sequence>
<proteinExistence type="predicted"/>
<dbReference type="AlphaFoldDB" id="A0AAQ3TCS5"/>
<dbReference type="SUPFAM" id="SSF56112">
    <property type="entry name" value="Protein kinase-like (PK-like)"/>
    <property type="match status" value="1"/>
</dbReference>
<keyword evidence="14 21" id="KW-0472">Membrane</keyword>
<dbReference type="FunFam" id="3.30.200.20:FF:000370">
    <property type="entry name" value="Receptor-like protein kinase 4"/>
    <property type="match status" value="1"/>
</dbReference>
<keyword evidence="5" id="KW-0597">Phosphoprotein</keyword>
<evidence type="ECO:0000256" key="5">
    <source>
        <dbReference type="ARBA" id="ARBA00022553"/>
    </source>
</evidence>
<evidence type="ECO:0000256" key="19">
    <source>
        <dbReference type="ARBA" id="ARBA00048679"/>
    </source>
</evidence>
<evidence type="ECO:0000256" key="8">
    <source>
        <dbReference type="ARBA" id="ARBA00022729"/>
    </source>
</evidence>
<comment type="subcellular location">
    <subcellularLocation>
        <location evidence="1">Cell membrane</location>
        <topology evidence="1">Single-pass type I membrane protein</topology>
    </subcellularLocation>
</comment>
<evidence type="ECO:0000259" key="22">
    <source>
        <dbReference type="PROSITE" id="PS50011"/>
    </source>
</evidence>
<organism evidence="23 24">
    <name type="scientific">Paspalum notatum var. saurae</name>
    <dbReference type="NCBI Taxonomy" id="547442"/>
    <lineage>
        <taxon>Eukaryota</taxon>
        <taxon>Viridiplantae</taxon>
        <taxon>Streptophyta</taxon>
        <taxon>Embryophyta</taxon>
        <taxon>Tracheophyta</taxon>
        <taxon>Spermatophyta</taxon>
        <taxon>Magnoliopsida</taxon>
        <taxon>Liliopsida</taxon>
        <taxon>Poales</taxon>
        <taxon>Poaceae</taxon>
        <taxon>PACMAD clade</taxon>
        <taxon>Panicoideae</taxon>
        <taxon>Andropogonodae</taxon>
        <taxon>Paspaleae</taxon>
        <taxon>Paspalinae</taxon>
        <taxon>Paspalum</taxon>
    </lineage>
</organism>
<evidence type="ECO:0000256" key="4">
    <source>
        <dbReference type="ARBA" id="ARBA00022527"/>
    </source>
</evidence>
<evidence type="ECO:0000256" key="11">
    <source>
        <dbReference type="ARBA" id="ARBA00022777"/>
    </source>
</evidence>
<keyword evidence="10 20" id="KW-0547">Nucleotide-binding</keyword>
<evidence type="ECO:0000256" key="20">
    <source>
        <dbReference type="PROSITE-ProRule" id="PRU10141"/>
    </source>
</evidence>
<dbReference type="PANTHER" id="PTHR47974">
    <property type="entry name" value="OS07G0415500 PROTEIN"/>
    <property type="match status" value="1"/>
</dbReference>
<evidence type="ECO:0000256" key="9">
    <source>
        <dbReference type="ARBA" id="ARBA00022734"/>
    </source>
</evidence>
<evidence type="ECO:0000256" key="12">
    <source>
        <dbReference type="ARBA" id="ARBA00022840"/>
    </source>
</evidence>
<evidence type="ECO:0000256" key="2">
    <source>
        <dbReference type="ARBA" id="ARBA00012513"/>
    </source>
</evidence>
<evidence type="ECO:0000256" key="1">
    <source>
        <dbReference type="ARBA" id="ARBA00004251"/>
    </source>
</evidence>
<name>A0AAQ3TCS5_PASNO</name>
<evidence type="ECO:0000256" key="16">
    <source>
        <dbReference type="ARBA" id="ARBA00023170"/>
    </source>
</evidence>
<dbReference type="SMART" id="SM00219">
    <property type="entry name" value="TyrKc"/>
    <property type="match status" value="1"/>
</dbReference>
<keyword evidence="17" id="KW-0325">Glycoprotein</keyword>
<comment type="catalytic activity">
    <reaction evidence="18">
        <text>L-threonyl-[protein] + ATP = O-phospho-L-threonyl-[protein] + ADP + H(+)</text>
        <dbReference type="Rhea" id="RHEA:46608"/>
        <dbReference type="Rhea" id="RHEA-COMP:11060"/>
        <dbReference type="Rhea" id="RHEA-COMP:11605"/>
        <dbReference type="ChEBI" id="CHEBI:15378"/>
        <dbReference type="ChEBI" id="CHEBI:30013"/>
        <dbReference type="ChEBI" id="CHEBI:30616"/>
        <dbReference type="ChEBI" id="CHEBI:61977"/>
        <dbReference type="ChEBI" id="CHEBI:456216"/>
        <dbReference type="EC" id="2.7.11.1"/>
    </reaction>
</comment>
<keyword evidence="13 21" id="KW-1133">Transmembrane helix</keyword>
<dbReference type="GO" id="GO:0004713">
    <property type="term" value="F:protein tyrosine kinase activity"/>
    <property type="evidence" value="ECO:0007669"/>
    <property type="project" value="InterPro"/>
</dbReference>
<dbReference type="PROSITE" id="PS50011">
    <property type="entry name" value="PROTEIN_KINASE_DOM"/>
    <property type="match status" value="1"/>
</dbReference>
<protein>
    <recommendedName>
        <fullName evidence="2">non-specific serine/threonine protein kinase</fullName>
        <ecNumber evidence="2">2.7.11.1</ecNumber>
    </recommendedName>
</protein>
<feature type="transmembrane region" description="Helical" evidence="21">
    <location>
        <begin position="20"/>
        <end position="45"/>
    </location>
</feature>
<evidence type="ECO:0000256" key="15">
    <source>
        <dbReference type="ARBA" id="ARBA00023157"/>
    </source>
</evidence>
<dbReference type="GO" id="GO:0030246">
    <property type="term" value="F:carbohydrate binding"/>
    <property type="evidence" value="ECO:0007669"/>
    <property type="project" value="UniProtKB-KW"/>
</dbReference>
<dbReference type="Pfam" id="PF07714">
    <property type="entry name" value="PK_Tyr_Ser-Thr"/>
    <property type="match status" value="1"/>
</dbReference>
<keyword evidence="24" id="KW-1185">Reference proteome</keyword>
<comment type="catalytic activity">
    <reaction evidence="19">
        <text>L-seryl-[protein] + ATP = O-phospho-L-seryl-[protein] + ADP + H(+)</text>
        <dbReference type="Rhea" id="RHEA:17989"/>
        <dbReference type="Rhea" id="RHEA-COMP:9863"/>
        <dbReference type="Rhea" id="RHEA-COMP:11604"/>
        <dbReference type="ChEBI" id="CHEBI:15378"/>
        <dbReference type="ChEBI" id="CHEBI:29999"/>
        <dbReference type="ChEBI" id="CHEBI:30616"/>
        <dbReference type="ChEBI" id="CHEBI:83421"/>
        <dbReference type="ChEBI" id="CHEBI:456216"/>
        <dbReference type="EC" id="2.7.11.1"/>
    </reaction>
</comment>
<dbReference type="EMBL" id="CP144748">
    <property type="protein sequence ID" value="WVZ69489.1"/>
    <property type="molecule type" value="Genomic_DNA"/>
</dbReference>
<evidence type="ECO:0000256" key="7">
    <source>
        <dbReference type="ARBA" id="ARBA00022692"/>
    </source>
</evidence>
<dbReference type="InterPro" id="IPR011009">
    <property type="entry name" value="Kinase-like_dom_sf"/>
</dbReference>
<reference evidence="23 24" key="1">
    <citation type="submission" date="2024-02" db="EMBL/GenBank/DDBJ databases">
        <title>High-quality chromosome-scale genome assembly of Pensacola bahiagrass (Paspalum notatum Flugge var. saurae).</title>
        <authorList>
            <person name="Vega J.M."/>
            <person name="Podio M."/>
            <person name="Orjuela J."/>
            <person name="Siena L.A."/>
            <person name="Pessino S.C."/>
            <person name="Combes M.C."/>
            <person name="Mariac C."/>
            <person name="Albertini E."/>
            <person name="Pupilli F."/>
            <person name="Ortiz J.P.A."/>
            <person name="Leblanc O."/>
        </authorList>
    </citation>
    <scope>NUCLEOTIDE SEQUENCE [LARGE SCALE GENOMIC DNA]</scope>
    <source>
        <strain evidence="23">R1</strain>
        <tissue evidence="23">Leaf</tissue>
    </source>
</reference>
<keyword evidence="7 21" id="KW-0812">Transmembrane</keyword>
<keyword evidence="15" id="KW-1015">Disulfide bond</keyword>
<evidence type="ECO:0000256" key="21">
    <source>
        <dbReference type="SAM" id="Phobius"/>
    </source>
</evidence>